<comment type="subcellular location">
    <subcellularLocation>
        <location evidence="1">Cell outer membrane</location>
        <topology evidence="1">Lipid-anchor</topology>
    </subcellularLocation>
</comment>
<dbReference type="PROSITE" id="PS51257">
    <property type="entry name" value="PROKAR_LIPOPROTEIN"/>
    <property type="match status" value="1"/>
</dbReference>
<keyword evidence="5" id="KW-0998">Cell outer membrane</keyword>
<keyword evidence="9" id="KW-1185">Reference proteome</keyword>
<evidence type="ECO:0000256" key="1">
    <source>
        <dbReference type="ARBA" id="ARBA00004459"/>
    </source>
</evidence>
<keyword evidence="6 8" id="KW-0449">Lipoprotein</keyword>
<accession>A0A839IP19</accession>
<gene>
    <name evidence="8" type="ORF">H4O21_07390</name>
</gene>
<organism evidence="8 9">
    <name type="scientific">Oceanospirillum sediminis</name>
    <dbReference type="NCBI Taxonomy" id="2760088"/>
    <lineage>
        <taxon>Bacteria</taxon>
        <taxon>Pseudomonadati</taxon>
        <taxon>Pseudomonadota</taxon>
        <taxon>Gammaproteobacteria</taxon>
        <taxon>Oceanospirillales</taxon>
        <taxon>Oceanospirillaceae</taxon>
        <taxon>Oceanospirillum</taxon>
    </lineage>
</organism>
<evidence type="ECO:0000256" key="5">
    <source>
        <dbReference type="ARBA" id="ARBA00023237"/>
    </source>
</evidence>
<keyword evidence="3" id="KW-0472">Membrane</keyword>
<dbReference type="InterPro" id="IPR032831">
    <property type="entry name" value="LptM_cons"/>
</dbReference>
<keyword evidence="4" id="KW-0564">Palmitate</keyword>
<sequence length="53" mass="5536">MKKVALVLITGLVLTACGQKGPLFLPEKNSEQAQTGNSESCTGDNLCPNAEES</sequence>
<dbReference type="Proteomes" id="UP000565262">
    <property type="component" value="Unassembled WGS sequence"/>
</dbReference>
<proteinExistence type="predicted"/>
<protein>
    <submittedName>
        <fullName evidence="8">Lipoprotein</fullName>
    </submittedName>
</protein>
<comment type="caution">
    <text evidence="8">The sequence shown here is derived from an EMBL/GenBank/DDBJ whole genome shotgun (WGS) entry which is preliminary data.</text>
</comment>
<dbReference type="EMBL" id="JACJFM010000007">
    <property type="protein sequence ID" value="MBB1486430.1"/>
    <property type="molecule type" value="Genomic_DNA"/>
</dbReference>
<evidence type="ECO:0000256" key="3">
    <source>
        <dbReference type="ARBA" id="ARBA00023136"/>
    </source>
</evidence>
<evidence type="ECO:0000256" key="4">
    <source>
        <dbReference type="ARBA" id="ARBA00023139"/>
    </source>
</evidence>
<dbReference type="AlphaFoldDB" id="A0A839IP19"/>
<keyword evidence="2" id="KW-0732">Signal</keyword>
<evidence type="ECO:0000256" key="7">
    <source>
        <dbReference type="SAM" id="MobiDB-lite"/>
    </source>
</evidence>
<dbReference type="NCBIfam" id="NF047847">
    <property type="entry name" value="SS_mature_LptM"/>
    <property type="match status" value="1"/>
</dbReference>
<name>A0A839IP19_9GAMM</name>
<reference evidence="8 9" key="1">
    <citation type="submission" date="2020-08" db="EMBL/GenBank/DDBJ databases">
        <title>Oceanospirillum sp. nov. isolated from marine sediment.</title>
        <authorList>
            <person name="Ji X."/>
        </authorList>
    </citation>
    <scope>NUCLEOTIDE SEQUENCE [LARGE SCALE GENOMIC DNA]</scope>
    <source>
        <strain evidence="8 9">D5</strain>
    </source>
</reference>
<feature type="compositionally biased region" description="Polar residues" evidence="7">
    <location>
        <begin position="31"/>
        <end position="43"/>
    </location>
</feature>
<evidence type="ECO:0000256" key="6">
    <source>
        <dbReference type="ARBA" id="ARBA00023288"/>
    </source>
</evidence>
<evidence type="ECO:0000313" key="8">
    <source>
        <dbReference type="EMBL" id="MBB1486430.1"/>
    </source>
</evidence>
<dbReference type="Pfam" id="PF13627">
    <property type="entry name" value="LptM_cons"/>
    <property type="match status" value="1"/>
</dbReference>
<feature type="region of interest" description="Disordered" evidence="7">
    <location>
        <begin position="28"/>
        <end position="53"/>
    </location>
</feature>
<dbReference type="GO" id="GO:0009279">
    <property type="term" value="C:cell outer membrane"/>
    <property type="evidence" value="ECO:0007669"/>
    <property type="project" value="UniProtKB-SubCell"/>
</dbReference>
<evidence type="ECO:0000256" key="2">
    <source>
        <dbReference type="ARBA" id="ARBA00022729"/>
    </source>
</evidence>
<evidence type="ECO:0000313" key="9">
    <source>
        <dbReference type="Proteomes" id="UP000565262"/>
    </source>
</evidence>